<keyword evidence="1" id="KW-0472">Membrane</keyword>
<dbReference type="InterPro" id="IPR055081">
    <property type="entry name" value="NLP1-9_GAF"/>
</dbReference>
<dbReference type="GO" id="GO:0003700">
    <property type="term" value="F:DNA-binding transcription factor activity"/>
    <property type="evidence" value="ECO:0007669"/>
    <property type="project" value="InterPro"/>
</dbReference>
<accession>A0AAV6LFH3</accession>
<sequence>MMPILSSLELRSSSISLPISRNTYKRNNSIGRESMEFLFWGIRLLDGFSGANSASPFSLAFFFLLLFLGAQPLFSFTEHFEDLIRQAIQKLIGSFNKELDCSLVQFWAATKTSEGRTLLTTQFQPFALGPTTYYSNWRNQLCEYRMGMCRDYNNSFYADAECAQELLGLPGRVFLHQLPESTPDVKHYSLEEYPQRDLALRCKIESSLALPVFDHSSRTCLGVLEIVSLNGMDYHGKEFLGRMYDNFQEFGLQCFDGYEHCKMLYWDKNEAPTAAFQELKMVYKVVCIIHDLPLALSWVSCHSGNDLLQSQFQFSVLDYSTDIEDDDDFHAFANVSKVCLLKKGQVTGRILPFPNLLYCSDVKQFGIAEFPLVPYARLCKLGGWFTMCLQSSYIGDELYVLEFFLSKSTENDENILTKLRLILRTMEKNFKNFKLASGQGLGEALSIEVIDFQNGQRSHSIQMIPATRSIPSLEPVQDGGVMLQQVQQNQPSILLGVEELNHFPPDFKEYIQKEQLNWSRFERNLPDAFGWVFWSQLGKSSLSFSLAFFFLLLFFRGSTSIFIYR</sequence>
<protein>
    <recommendedName>
        <fullName evidence="2">NLP1-9 GAF domain-containing protein</fullName>
    </recommendedName>
</protein>
<evidence type="ECO:0000313" key="3">
    <source>
        <dbReference type="EMBL" id="KAG5563475.1"/>
    </source>
</evidence>
<proteinExistence type="predicted"/>
<evidence type="ECO:0000256" key="1">
    <source>
        <dbReference type="SAM" id="Phobius"/>
    </source>
</evidence>
<feature type="transmembrane region" description="Helical" evidence="1">
    <location>
        <begin position="544"/>
        <end position="564"/>
    </location>
</feature>
<keyword evidence="4" id="KW-1185">Reference proteome</keyword>
<dbReference type="Pfam" id="PF22922">
    <property type="entry name" value="GAF_NLP"/>
    <property type="match status" value="1"/>
</dbReference>
<dbReference type="EMBL" id="JACTNZ010000002">
    <property type="protein sequence ID" value="KAG5563475.1"/>
    <property type="molecule type" value="Genomic_DNA"/>
</dbReference>
<keyword evidence="1" id="KW-0812">Transmembrane</keyword>
<dbReference type="PANTHER" id="PTHR32002:SF62">
    <property type="entry name" value="PROTEIN NLP6-LIKE ISOFORM X1"/>
    <property type="match status" value="1"/>
</dbReference>
<name>A0AAV6LFH3_9ERIC</name>
<dbReference type="PANTHER" id="PTHR32002">
    <property type="entry name" value="PROTEIN NLP8"/>
    <property type="match status" value="1"/>
</dbReference>
<dbReference type="AlphaFoldDB" id="A0AAV6LFH3"/>
<dbReference type="Proteomes" id="UP000823749">
    <property type="component" value="Chromosome 2"/>
</dbReference>
<keyword evidence="1" id="KW-1133">Transmembrane helix</keyword>
<dbReference type="InterPro" id="IPR045012">
    <property type="entry name" value="NLP"/>
</dbReference>
<evidence type="ECO:0000259" key="2">
    <source>
        <dbReference type="Pfam" id="PF22922"/>
    </source>
</evidence>
<evidence type="ECO:0000313" key="4">
    <source>
        <dbReference type="Proteomes" id="UP000823749"/>
    </source>
</evidence>
<comment type="caution">
    <text evidence="3">The sequence shown here is derived from an EMBL/GenBank/DDBJ whole genome shotgun (WGS) entry which is preliminary data.</text>
</comment>
<gene>
    <name evidence="3" type="ORF">RHGRI_006038</name>
</gene>
<organism evidence="3 4">
    <name type="scientific">Rhododendron griersonianum</name>
    <dbReference type="NCBI Taxonomy" id="479676"/>
    <lineage>
        <taxon>Eukaryota</taxon>
        <taxon>Viridiplantae</taxon>
        <taxon>Streptophyta</taxon>
        <taxon>Embryophyta</taxon>
        <taxon>Tracheophyta</taxon>
        <taxon>Spermatophyta</taxon>
        <taxon>Magnoliopsida</taxon>
        <taxon>eudicotyledons</taxon>
        <taxon>Gunneridae</taxon>
        <taxon>Pentapetalae</taxon>
        <taxon>asterids</taxon>
        <taxon>Ericales</taxon>
        <taxon>Ericaceae</taxon>
        <taxon>Ericoideae</taxon>
        <taxon>Rhodoreae</taxon>
        <taxon>Rhododendron</taxon>
    </lineage>
</organism>
<reference evidence="3" key="1">
    <citation type="submission" date="2020-08" db="EMBL/GenBank/DDBJ databases">
        <title>Plant Genome Project.</title>
        <authorList>
            <person name="Zhang R.-G."/>
        </authorList>
    </citation>
    <scope>NUCLEOTIDE SEQUENCE</scope>
    <source>
        <strain evidence="3">WSP0</strain>
        <tissue evidence="3">Leaf</tissue>
    </source>
</reference>
<feature type="domain" description="NLP1-9 GAF" evidence="2">
    <location>
        <begin position="268"/>
        <end position="432"/>
    </location>
</feature>